<dbReference type="STRING" id="1514904.SU32_02140"/>
<dbReference type="Pfam" id="PF04413">
    <property type="entry name" value="Glycos_transf_N"/>
    <property type="match status" value="1"/>
</dbReference>
<feature type="site" description="Transition state stabilizer" evidence="9">
    <location>
        <position position="212"/>
    </location>
</feature>
<feature type="active site" description="Proton acceptor" evidence="8">
    <location>
        <position position="68"/>
    </location>
</feature>
<dbReference type="Gene3D" id="3.40.50.11720">
    <property type="entry name" value="3-Deoxy-D-manno-octulosonic-acid transferase, N-terminal domain"/>
    <property type="match status" value="1"/>
</dbReference>
<dbReference type="FunFam" id="3.40.50.11720:FF:000001">
    <property type="entry name" value="3-deoxy-D-manno-octulosonic acid transferase"/>
    <property type="match status" value="1"/>
</dbReference>
<comment type="function">
    <text evidence="1 10">Involved in lipopolysaccharide (LPS) biosynthesis. Catalyzes the transfer of 3-deoxy-D-manno-octulosonate (Kdo) residue(s) from CMP-Kdo to lipid IV(A), the tetraacyldisaccharide-1,4'-bisphosphate precursor of lipid A.</text>
</comment>
<dbReference type="EMBL" id="JXMU01000002">
    <property type="protein sequence ID" value="KPB02573.1"/>
    <property type="molecule type" value="Genomic_DNA"/>
</dbReference>
<reference evidence="12 13" key="1">
    <citation type="submission" date="2015-01" db="EMBL/GenBank/DDBJ databases">
        <title>Ahrensia donghaiensis sp. nov., a novel dimethylsulphoniopropionate-cleavage bacterium isolated from seawater and emended descriptions of the genus Ahrensia and Ahrensia kielensis.</title>
        <authorList>
            <person name="Liu J."/>
        </authorList>
    </citation>
    <scope>NUCLEOTIDE SEQUENCE [LARGE SCALE GENOMIC DNA]</scope>
    <source>
        <strain evidence="12 13">LZD062</strain>
    </source>
</reference>
<dbReference type="RefSeq" id="WP_053997683.1">
    <property type="nucleotide sequence ID" value="NZ_JXMU01000002.1"/>
</dbReference>
<evidence type="ECO:0000259" key="11">
    <source>
        <dbReference type="Pfam" id="PF04413"/>
    </source>
</evidence>
<keyword evidence="13" id="KW-1185">Reference proteome</keyword>
<dbReference type="GO" id="GO:0009245">
    <property type="term" value="P:lipid A biosynthetic process"/>
    <property type="evidence" value="ECO:0007669"/>
    <property type="project" value="TreeGrafter"/>
</dbReference>
<comment type="pathway">
    <text evidence="2 10">Bacterial outer membrane biogenesis; LPS core biosynthesis.</text>
</comment>
<evidence type="ECO:0000256" key="9">
    <source>
        <dbReference type="PIRSR" id="PIRSR639901-2"/>
    </source>
</evidence>
<comment type="caution">
    <text evidence="12">The sequence shown here is derived from an EMBL/GenBank/DDBJ whole genome shotgun (WGS) entry which is preliminary data.</text>
</comment>
<evidence type="ECO:0000256" key="8">
    <source>
        <dbReference type="PIRSR" id="PIRSR639901-1"/>
    </source>
</evidence>
<evidence type="ECO:0000256" key="7">
    <source>
        <dbReference type="ARBA" id="ARBA00049183"/>
    </source>
</evidence>
<dbReference type="InterPro" id="IPR038107">
    <property type="entry name" value="Glycos_transf_N_sf"/>
</dbReference>
<name>A0A0M9GPE8_9HYPH</name>
<evidence type="ECO:0000256" key="4">
    <source>
        <dbReference type="ARBA" id="ARBA00019077"/>
    </source>
</evidence>
<dbReference type="OrthoDB" id="9789797at2"/>
<dbReference type="GO" id="GO:0009244">
    <property type="term" value="P:lipopolysaccharide core region biosynthetic process"/>
    <property type="evidence" value="ECO:0007669"/>
    <property type="project" value="UniProtKB-UniRule"/>
</dbReference>
<dbReference type="PANTHER" id="PTHR42755">
    <property type="entry name" value="3-DEOXY-MANNO-OCTULOSONATE CYTIDYLYLTRANSFERASE"/>
    <property type="match status" value="1"/>
</dbReference>
<evidence type="ECO:0000256" key="3">
    <source>
        <dbReference type="ARBA" id="ARBA00012621"/>
    </source>
</evidence>
<evidence type="ECO:0000313" key="13">
    <source>
        <dbReference type="Proteomes" id="UP000038011"/>
    </source>
</evidence>
<keyword evidence="10" id="KW-0472">Membrane</keyword>
<keyword evidence="10" id="KW-0448">Lipopolysaccharide biosynthesis</keyword>
<dbReference type="UniPathway" id="UPA00958"/>
<evidence type="ECO:0000256" key="6">
    <source>
        <dbReference type="ARBA" id="ARBA00031445"/>
    </source>
</evidence>
<proteinExistence type="inferred from homology"/>
<evidence type="ECO:0000256" key="5">
    <source>
        <dbReference type="ARBA" id="ARBA00022679"/>
    </source>
</evidence>
<comment type="similarity">
    <text evidence="10">Belongs to the glycosyltransferase group 1 family.</text>
</comment>
<keyword evidence="10" id="KW-1133">Transmembrane helix</keyword>
<protein>
    <recommendedName>
        <fullName evidence="4 10">3-deoxy-D-manno-octulosonic acid transferase</fullName>
        <shortName evidence="10">Kdo transferase</shortName>
        <ecNumber evidence="3 10">2.4.99.12</ecNumber>
    </recommendedName>
    <alternativeName>
        <fullName evidence="6 10">Lipid IV(A) 3-deoxy-D-manno-octulosonic acid transferase</fullName>
    </alternativeName>
</protein>
<comment type="catalytic activity">
    <reaction evidence="7 10">
        <text>lipid IVA (E. coli) + CMP-3-deoxy-beta-D-manno-octulosonate = alpha-Kdo-(2-&gt;6)-lipid IVA (E. coli) + CMP + H(+)</text>
        <dbReference type="Rhea" id="RHEA:28066"/>
        <dbReference type="ChEBI" id="CHEBI:15378"/>
        <dbReference type="ChEBI" id="CHEBI:58603"/>
        <dbReference type="ChEBI" id="CHEBI:60364"/>
        <dbReference type="ChEBI" id="CHEBI:60377"/>
        <dbReference type="ChEBI" id="CHEBI:85987"/>
        <dbReference type="EC" id="2.4.99.12"/>
    </reaction>
</comment>
<comment type="subcellular location">
    <subcellularLocation>
        <location evidence="10">Cell membrane</location>
    </subcellularLocation>
</comment>
<evidence type="ECO:0000256" key="2">
    <source>
        <dbReference type="ARBA" id="ARBA00004713"/>
    </source>
</evidence>
<keyword evidence="5 10" id="KW-0808">Transferase</keyword>
<dbReference type="EC" id="2.4.99.12" evidence="3 10"/>
<evidence type="ECO:0000256" key="1">
    <source>
        <dbReference type="ARBA" id="ARBA00003394"/>
    </source>
</evidence>
<dbReference type="Gene3D" id="3.40.50.2000">
    <property type="entry name" value="Glycogen Phosphorylase B"/>
    <property type="match status" value="1"/>
</dbReference>
<accession>A0A0M9GPE8</accession>
<keyword evidence="10" id="KW-0812">Transmembrane</keyword>
<dbReference type="PANTHER" id="PTHR42755:SF1">
    <property type="entry name" value="3-DEOXY-D-MANNO-OCTULOSONIC ACID TRANSFERASE, MITOCHONDRIAL-RELATED"/>
    <property type="match status" value="1"/>
</dbReference>
<evidence type="ECO:0000313" key="12">
    <source>
        <dbReference type="EMBL" id="KPB02573.1"/>
    </source>
</evidence>
<dbReference type="GO" id="GO:0043842">
    <property type="term" value="F:Kdo transferase activity"/>
    <property type="evidence" value="ECO:0007669"/>
    <property type="project" value="UniProtKB-EC"/>
</dbReference>
<dbReference type="InterPro" id="IPR039901">
    <property type="entry name" value="Kdotransferase"/>
</dbReference>
<feature type="transmembrane region" description="Helical" evidence="10">
    <location>
        <begin position="12"/>
        <end position="32"/>
    </location>
</feature>
<dbReference type="Proteomes" id="UP000038011">
    <property type="component" value="Unassembled WGS sequence"/>
</dbReference>
<evidence type="ECO:0000256" key="10">
    <source>
        <dbReference type="RuleBase" id="RU365103"/>
    </source>
</evidence>
<organism evidence="12 13">
    <name type="scientific">Ahrensia marina</name>
    <dbReference type="NCBI Taxonomy" id="1514904"/>
    <lineage>
        <taxon>Bacteria</taxon>
        <taxon>Pseudomonadati</taxon>
        <taxon>Pseudomonadota</taxon>
        <taxon>Alphaproteobacteria</taxon>
        <taxon>Hyphomicrobiales</taxon>
        <taxon>Ahrensiaceae</taxon>
        <taxon>Ahrensia</taxon>
    </lineage>
</organism>
<sequence>MSERWARAALQTYRWVGLAAYPFIGAYVALRASRGKEQHARRHERYGKPSLPKPEGPLVWIHAVSVGETNAVLGLIERMLSKGINIVLTTGTTTSAALVRERLGNKVIHQYVPLDLKPAVSRFLNYWKPDAAIFAESEVWPMTILELGARRIPQILINGRMSDRSFNRWKKRSALADSLFENFHHVAAQTERDAERFRELGARPVTVTGNLKADVRIPAVDSETKSQLEQAIANRPVWAAVSTHDGEEKVAARVHRALKKHWPELLTIIVPRHPKRSADIQKMLDEYGLSVAVRSTDKMPNAKTDIFLGDTIGEMGLYLRMASVAFVGKSLKGEGGQNPLEPAVLDTAILSGPNVSAFDEAYKKLIEARGARFVEDEISLAKAVYKLLQNDKLRNAMAMSAARVVSNMEGALDDTWDMLGPYIQPLIVNAKLGNAYQMMDDEDGNGTQVGKKRIGWK</sequence>
<feature type="domain" description="3-deoxy-D-manno-octulosonic-acid transferase N-terminal" evidence="11">
    <location>
        <begin position="41"/>
        <end position="214"/>
    </location>
</feature>
<gene>
    <name evidence="12" type="ORF">SU32_02140</name>
</gene>
<dbReference type="SUPFAM" id="SSF53756">
    <property type="entry name" value="UDP-Glycosyltransferase/glycogen phosphorylase"/>
    <property type="match status" value="1"/>
</dbReference>
<dbReference type="GO" id="GO:0005886">
    <property type="term" value="C:plasma membrane"/>
    <property type="evidence" value="ECO:0007669"/>
    <property type="project" value="UniProtKB-SubCell"/>
</dbReference>
<keyword evidence="10" id="KW-1003">Cell membrane</keyword>
<feature type="site" description="Transition state stabilizer" evidence="9">
    <location>
        <position position="136"/>
    </location>
</feature>
<dbReference type="InterPro" id="IPR007507">
    <property type="entry name" value="Glycos_transf_N"/>
</dbReference>
<dbReference type="AlphaFoldDB" id="A0A0M9GPE8"/>
<dbReference type="NCBIfam" id="NF004387">
    <property type="entry name" value="PRK05749.1-3"/>
    <property type="match status" value="1"/>
</dbReference>
<dbReference type="PATRIC" id="fig|1514904.3.peg.1629"/>